<evidence type="ECO:0000313" key="2">
    <source>
        <dbReference type="Proteomes" id="UP001367508"/>
    </source>
</evidence>
<organism evidence="1 2">
    <name type="scientific">Canavalia gladiata</name>
    <name type="common">Sword bean</name>
    <name type="synonym">Dolichos gladiatus</name>
    <dbReference type="NCBI Taxonomy" id="3824"/>
    <lineage>
        <taxon>Eukaryota</taxon>
        <taxon>Viridiplantae</taxon>
        <taxon>Streptophyta</taxon>
        <taxon>Embryophyta</taxon>
        <taxon>Tracheophyta</taxon>
        <taxon>Spermatophyta</taxon>
        <taxon>Magnoliopsida</taxon>
        <taxon>eudicotyledons</taxon>
        <taxon>Gunneridae</taxon>
        <taxon>Pentapetalae</taxon>
        <taxon>rosids</taxon>
        <taxon>fabids</taxon>
        <taxon>Fabales</taxon>
        <taxon>Fabaceae</taxon>
        <taxon>Papilionoideae</taxon>
        <taxon>50 kb inversion clade</taxon>
        <taxon>NPAAA clade</taxon>
        <taxon>indigoferoid/millettioid clade</taxon>
        <taxon>Phaseoleae</taxon>
        <taxon>Canavalia</taxon>
    </lineage>
</organism>
<dbReference type="Proteomes" id="UP001367508">
    <property type="component" value="Unassembled WGS sequence"/>
</dbReference>
<accession>A0AAN9QI84</accession>
<proteinExistence type="predicted"/>
<comment type="caution">
    <text evidence="1">The sequence shown here is derived from an EMBL/GenBank/DDBJ whole genome shotgun (WGS) entry which is preliminary data.</text>
</comment>
<keyword evidence="2" id="KW-1185">Reference proteome</keyword>
<gene>
    <name evidence="1" type="ORF">VNO77_19106</name>
</gene>
<dbReference type="EMBL" id="JAYMYQ010000004">
    <property type="protein sequence ID" value="KAK7338495.1"/>
    <property type="molecule type" value="Genomic_DNA"/>
</dbReference>
<reference evidence="1 2" key="1">
    <citation type="submission" date="2024-01" db="EMBL/GenBank/DDBJ databases">
        <title>The genomes of 5 underutilized Papilionoideae crops provide insights into root nodulation and disease resistanc.</title>
        <authorList>
            <person name="Jiang F."/>
        </authorList>
    </citation>
    <scope>NUCLEOTIDE SEQUENCE [LARGE SCALE GENOMIC DNA]</scope>
    <source>
        <strain evidence="1">LVBAO_FW01</strain>
        <tissue evidence="1">Leaves</tissue>
    </source>
</reference>
<evidence type="ECO:0000313" key="1">
    <source>
        <dbReference type="EMBL" id="KAK7338495.1"/>
    </source>
</evidence>
<dbReference type="AlphaFoldDB" id="A0AAN9QI84"/>
<name>A0AAN9QI84_CANGL</name>
<protein>
    <submittedName>
        <fullName evidence="1">Uncharacterized protein</fullName>
    </submittedName>
</protein>
<sequence>MISRPCHKRGERIMKMYNRGELFGRHKSPNGQDHKAIAWVFNLIVSMRVKTWFSMNGSEIWSRFSLRWSLGVPLQVISDEHQGQQRSLIMVVNS</sequence>